<evidence type="ECO:0000313" key="2">
    <source>
        <dbReference type="WBParaSite" id="nRc.2.0.1.t35583-RA"/>
    </source>
</evidence>
<organism evidence="1 2">
    <name type="scientific">Romanomermis culicivorax</name>
    <name type="common">Nematode worm</name>
    <dbReference type="NCBI Taxonomy" id="13658"/>
    <lineage>
        <taxon>Eukaryota</taxon>
        <taxon>Metazoa</taxon>
        <taxon>Ecdysozoa</taxon>
        <taxon>Nematoda</taxon>
        <taxon>Enoplea</taxon>
        <taxon>Dorylaimia</taxon>
        <taxon>Mermithida</taxon>
        <taxon>Mermithoidea</taxon>
        <taxon>Mermithidae</taxon>
        <taxon>Romanomermis</taxon>
    </lineage>
</organism>
<protein>
    <submittedName>
        <fullName evidence="2">Uncharacterized protein</fullName>
    </submittedName>
</protein>
<dbReference type="Proteomes" id="UP000887565">
    <property type="component" value="Unplaced"/>
</dbReference>
<accession>A0A915K9Z1</accession>
<dbReference type="WBParaSite" id="nRc.2.0.1.t35583-RA">
    <property type="protein sequence ID" value="nRc.2.0.1.t35583-RA"/>
    <property type="gene ID" value="nRc.2.0.1.g35583"/>
</dbReference>
<name>A0A915K9Z1_ROMCU</name>
<sequence>MKLIKKAPYDESMTNEEVKDEIFRLIFCEQKKIVATAITRAMTQKEEKSKLLSKNKVATFEEDFLQPEKGLVTIESLEEIREAQRKDPYIAKLGMNPEWPLTLNALKV</sequence>
<evidence type="ECO:0000313" key="1">
    <source>
        <dbReference type="Proteomes" id="UP000887565"/>
    </source>
</evidence>
<dbReference type="AlphaFoldDB" id="A0A915K9Z1"/>
<proteinExistence type="predicted"/>
<reference evidence="2" key="1">
    <citation type="submission" date="2022-11" db="UniProtKB">
        <authorList>
            <consortium name="WormBaseParasite"/>
        </authorList>
    </citation>
    <scope>IDENTIFICATION</scope>
</reference>
<keyword evidence="1" id="KW-1185">Reference proteome</keyword>